<evidence type="ECO:0000256" key="4">
    <source>
        <dbReference type="ARBA" id="ARBA00023136"/>
    </source>
</evidence>
<feature type="transmembrane region" description="Helical" evidence="6">
    <location>
        <begin position="101"/>
        <end position="126"/>
    </location>
</feature>
<dbReference type="EMBL" id="CAUWAG010000004">
    <property type="protein sequence ID" value="CAJ2502614.1"/>
    <property type="molecule type" value="Genomic_DNA"/>
</dbReference>
<dbReference type="PANTHER" id="PTHR31465">
    <property type="entry name" value="PROTEIN RTA1-RELATED"/>
    <property type="match status" value="1"/>
</dbReference>
<dbReference type="AlphaFoldDB" id="A0AAI8V7U8"/>
<keyword evidence="4 6" id="KW-0472">Membrane</keyword>
<evidence type="ECO:0000313" key="7">
    <source>
        <dbReference type="EMBL" id="CAJ2502614.1"/>
    </source>
</evidence>
<feature type="compositionally biased region" description="Polar residues" evidence="5">
    <location>
        <begin position="218"/>
        <end position="239"/>
    </location>
</feature>
<dbReference type="GO" id="GO:0005886">
    <property type="term" value="C:plasma membrane"/>
    <property type="evidence" value="ECO:0007669"/>
    <property type="project" value="TreeGrafter"/>
</dbReference>
<protein>
    <submittedName>
        <fullName evidence="7">Uu.00g100080.m01.CDS01</fullName>
    </submittedName>
</protein>
<evidence type="ECO:0000256" key="5">
    <source>
        <dbReference type="SAM" id="MobiDB-lite"/>
    </source>
</evidence>
<sequence length="374" mass="40926">MPSVSDFTPFCNLSAVANGTDLCTPETCCLAFGEINYLPNFPANVFFAAVFLFLLIPNAFFGIRYKTWSFMTWVTLGLLGEAVGYAGRIMLYENIFSFNAFLVYLIPLTLAPALITASIYLCLARLINVLDPALEHTRLQPMTYTKLFVTCDIISLILQAAGGALSAIADTKAQEDTGVHIMIAGLAFQVFSLLLFIGLCTDFTIRLRNGRKTGMSWQMQGGAKSTGSITSNVDTSYESEGSRIPPLIQDSEDDALRYAHITNTFMFKAFVGTLIAATLLILTRSCYRLAELQGGFNGKLANDEVLFMILEPPLIFLSCALLITFHPGLALKGLWSMGEFKKPTVDAAAAVKSKAGFFTFRKDQRRGTYEGVAA</sequence>
<dbReference type="Proteomes" id="UP001295740">
    <property type="component" value="Unassembled WGS sequence"/>
</dbReference>
<evidence type="ECO:0000256" key="2">
    <source>
        <dbReference type="ARBA" id="ARBA00022692"/>
    </source>
</evidence>
<proteinExistence type="predicted"/>
<feature type="transmembrane region" description="Helical" evidence="6">
    <location>
        <begin position="45"/>
        <end position="63"/>
    </location>
</feature>
<feature type="transmembrane region" description="Helical" evidence="6">
    <location>
        <begin position="265"/>
        <end position="285"/>
    </location>
</feature>
<name>A0AAI8V7U8_9PEZI</name>
<organism evidence="7 8">
    <name type="scientific">Anthostomella pinea</name>
    <dbReference type="NCBI Taxonomy" id="933095"/>
    <lineage>
        <taxon>Eukaryota</taxon>
        <taxon>Fungi</taxon>
        <taxon>Dikarya</taxon>
        <taxon>Ascomycota</taxon>
        <taxon>Pezizomycotina</taxon>
        <taxon>Sordariomycetes</taxon>
        <taxon>Xylariomycetidae</taxon>
        <taxon>Xylariales</taxon>
        <taxon>Xylariaceae</taxon>
        <taxon>Anthostomella</taxon>
    </lineage>
</organism>
<evidence type="ECO:0000256" key="1">
    <source>
        <dbReference type="ARBA" id="ARBA00004141"/>
    </source>
</evidence>
<feature type="transmembrane region" description="Helical" evidence="6">
    <location>
        <begin position="70"/>
        <end position="89"/>
    </location>
</feature>
<evidence type="ECO:0000256" key="6">
    <source>
        <dbReference type="SAM" id="Phobius"/>
    </source>
</evidence>
<reference evidence="7" key="1">
    <citation type="submission" date="2023-10" db="EMBL/GenBank/DDBJ databases">
        <authorList>
            <person name="Hackl T."/>
        </authorList>
    </citation>
    <scope>NUCLEOTIDE SEQUENCE</scope>
</reference>
<comment type="subcellular location">
    <subcellularLocation>
        <location evidence="1">Membrane</location>
        <topology evidence="1">Multi-pass membrane protein</topology>
    </subcellularLocation>
</comment>
<accession>A0AAI8V7U8</accession>
<evidence type="ECO:0000313" key="8">
    <source>
        <dbReference type="Proteomes" id="UP001295740"/>
    </source>
</evidence>
<keyword evidence="2 6" id="KW-0812">Transmembrane</keyword>
<feature type="transmembrane region" description="Helical" evidence="6">
    <location>
        <begin position="305"/>
        <end position="325"/>
    </location>
</feature>
<feature type="region of interest" description="Disordered" evidence="5">
    <location>
        <begin position="218"/>
        <end position="246"/>
    </location>
</feature>
<dbReference type="Pfam" id="PF04479">
    <property type="entry name" value="RTA1"/>
    <property type="match status" value="1"/>
</dbReference>
<keyword evidence="3 6" id="KW-1133">Transmembrane helix</keyword>
<dbReference type="InterPro" id="IPR007568">
    <property type="entry name" value="RTA1"/>
</dbReference>
<dbReference type="GO" id="GO:0000324">
    <property type="term" value="C:fungal-type vacuole"/>
    <property type="evidence" value="ECO:0007669"/>
    <property type="project" value="TreeGrafter"/>
</dbReference>
<keyword evidence="8" id="KW-1185">Reference proteome</keyword>
<evidence type="ECO:0000256" key="3">
    <source>
        <dbReference type="ARBA" id="ARBA00022989"/>
    </source>
</evidence>
<dbReference type="PANTHER" id="PTHR31465:SF9">
    <property type="entry name" value="SPHINGOID LONG-CHAIN BASE TRANSPORTER RSB1"/>
    <property type="match status" value="1"/>
</dbReference>
<feature type="transmembrane region" description="Helical" evidence="6">
    <location>
        <begin position="181"/>
        <end position="205"/>
    </location>
</feature>
<comment type="caution">
    <text evidence="7">The sequence shown here is derived from an EMBL/GenBank/DDBJ whole genome shotgun (WGS) entry which is preliminary data.</text>
</comment>
<feature type="transmembrane region" description="Helical" evidence="6">
    <location>
        <begin position="147"/>
        <end position="169"/>
    </location>
</feature>
<gene>
    <name evidence="7" type="ORF">KHLLAP_LOCUS3082</name>
</gene>